<sequence>MRPDDADDEALEPLARAASHDEDIDLDLPTRSPSGPLPTPDDLAAFIKTNNLQYKRDIFHRAALLLQGDTPPTEIVGITPAELDALEDEGRRKNNLILGLINSGIYLSNGLLGAWLVAPLNKHLGRRGAVFWATVVSLLTNLGGPMTQNWQQLLFFRLVLGCALGVVSSTLNVFAAECAPAVIRGGLAVSWQAFCAFGIFVGFVANVVEYDFGPNTWRWQLVGPVLTTIPLLALICVGSGISIIIKVEEYRVTGSEGALHVTSAARREKLGEQLSYVGQLRELFTVPRIRRATIAAYSVMVCQQLCGINIISFYSSTIFADANFSTYGALMASTIFGLVNFLFAFPAVWTMDTLGRRSLLLLTLPFMAITMFLASLAFSIPEAKHPDLRLGLLASMIYLFCALYSPGMGPVPAAYAAEVFPLSHRELGMSSALLSALGSQGAFGLYAALNVVALLVVFLFVPETRLMTLEELDGVFRISTRKFIHYQCVEYLPWWTRKYVMREKGQEVPQMANDDAGYREVEQEDEFS</sequence>
<keyword evidence="11" id="KW-1185">Reference proteome</keyword>
<evidence type="ECO:0000259" key="9">
    <source>
        <dbReference type="PROSITE" id="PS50850"/>
    </source>
</evidence>
<dbReference type="InterPro" id="IPR050814">
    <property type="entry name" value="Myo-inositol_Transporter"/>
</dbReference>
<comment type="similarity">
    <text evidence="2">Belongs to the major facilitator superfamily. Sugar transporter (TC 2.A.1.1) family.</text>
</comment>
<keyword evidence="6 8" id="KW-0472">Membrane</keyword>
<dbReference type="GO" id="GO:0015798">
    <property type="term" value="P:myo-inositol transport"/>
    <property type="evidence" value="ECO:0007669"/>
    <property type="project" value="UniProtKB-ARBA"/>
</dbReference>
<dbReference type="PANTHER" id="PTHR48020:SF4">
    <property type="entry name" value="SYMPORT, PUTATIVE (AFU_ORTHOLOGUE AFUA_3G11790)-RELATED"/>
    <property type="match status" value="1"/>
</dbReference>
<dbReference type="OrthoDB" id="5290825at2759"/>
<feature type="domain" description="Major facilitator superfamily (MFS) profile" evidence="9">
    <location>
        <begin position="58"/>
        <end position="482"/>
    </location>
</feature>
<feature type="transmembrane region" description="Helical" evidence="8">
    <location>
        <begin position="124"/>
        <end position="142"/>
    </location>
</feature>
<dbReference type="GO" id="GO:0016020">
    <property type="term" value="C:membrane"/>
    <property type="evidence" value="ECO:0007669"/>
    <property type="project" value="UniProtKB-SubCell"/>
</dbReference>
<proteinExistence type="inferred from homology"/>
<dbReference type="Proteomes" id="UP000038010">
    <property type="component" value="Unassembled WGS sequence"/>
</dbReference>
<dbReference type="GeneID" id="28739722"/>
<evidence type="ECO:0000256" key="8">
    <source>
        <dbReference type="SAM" id="Phobius"/>
    </source>
</evidence>
<feature type="transmembrane region" description="Helical" evidence="8">
    <location>
        <begin position="188"/>
        <end position="209"/>
    </location>
</feature>
<gene>
    <name evidence="10" type="ORF">AB675_7472</name>
</gene>
<keyword evidence="5 8" id="KW-1133">Transmembrane helix</keyword>
<dbReference type="Pfam" id="PF00083">
    <property type="entry name" value="Sugar_tr"/>
    <property type="match status" value="1"/>
</dbReference>
<feature type="region of interest" description="Disordered" evidence="7">
    <location>
        <begin position="1"/>
        <end position="41"/>
    </location>
</feature>
<evidence type="ECO:0000256" key="6">
    <source>
        <dbReference type="ARBA" id="ARBA00023136"/>
    </source>
</evidence>
<dbReference type="VEuPathDB" id="FungiDB:AB675_7472"/>
<organism evidence="10 11">
    <name type="scientific">Cyphellophora attinorum</name>
    <dbReference type="NCBI Taxonomy" id="1664694"/>
    <lineage>
        <taxon>Eukaryota</taxon>
        <taxon>Fungi</taxon>
        <taxon>Dikarya</taxon>
        <taxon>Ascomycota</taxon>
        <taxon>Pezizomycotina</taxon>
        <taxon>Eurotiomycetes</taxon>
        <taxon>Chaetothyriomycetidae</taxon>
        <taxon>Chaetothyriales</taxon>
        <taxon>Cyphellophoraceae</taxon>
        <taxon>Cyphellophora</taxon>
    </lineage>
</organism>
<reference evidence="10 11" key="1">
    <citation type="submission" date="2015-06" db="EMBL/GenBank/DDBJ databases">
        <title>Draft genome of the ant-associated black yeast Phialophora attae CBS 131958.</title>
        <authorList>
            <person name="Moreno L.F."/>
            <person name="Stielow B.J."/>
            <person name="de Hoog S."/>
            <person name="Vicente V.A."/>
            <person name="Weiss V.A."/>
            <person name="de Vries M."/>
            <person name="Cruz L.M."/>
            <person name="Souza E.M."/>
        </authorList>
    </citation>
    <scope>NUCLEOTIDE SEQUENCE [LARGE SCALE GENOMIC DNA]</scope>
    <source>
        <strain evidence="10 11">CBS 131958</strain>
    </source>
</reference>
<name>A0A0N1NYW8_9EURO</name>
<feature type="transmembrane region" description="Helical" evidence="8">
    <location>
        <begin position="390"/>
        <end position="417"/>
    </location>
</feature>
<dbReference type="InterPro" id="IPR020846">
    <property type="entry name" value="MFS_dom"/>
</dbReference>
<feature type="compositionally biased region" description="Acidic residues" evidence="7">
    <location>
        <begin position="1"/>
        <end position="11"/>
    </location>
</feature>
<comment type="caution">
    <text evidence="10">The sequence shown here is derived from an EMBL/GenBank/DDBJ whole genome shotgun (WGS) entry which is preliminary data.</text>
</comment>
<dbReference type="InterPro" id="IPR005828">
    <property type="entry name" value="MFS_sugar_transport-like"/>
</dbReference>
<protein>
    <submittedName>
        <fullName evidence="10">Inositol transporter 1</fullName>
    </submittedName>
</protein>
<evidence type="ECO:0000256" key="4">
    <source>
        <dbReference type="ARBA" id="ARBA00022692"/>
    </source>
</evidence>
<dbReference type="GO" id="GO:0015791">
    <property type="term" value="P:polyol transmembrane transport"/>
    <property type="evidence" value="ECO:0007669"/>
    <property type="project" value="UniProtKB-ARBA"/>
</dbReference>
<evidence type="ECO:0000313" key="10">
    <source>
        <dbReference type="EMBL" id="KPI40565.1"/>
    </source>
</evidence>
<feature type="transmembrane region" description="Helical" evidence="8">
    <location>
        <begin position="221"/>
        <end position="245"/>
    </location>
</feature>
<evidence type="ECO:0000256" key="1">
    <source>
        <dbReference type="ARBA" id="ARBA00004141"/>
    </source>
</evidence>
<feature type="transmembrane region" description="Helical" evidence="8">
    <location>
        <begin position="154"/>
        <end position="176"/>
    </location>
</feature>
<feature type="transmembrane region" description="Helical" evidence="8">
    <location>
        <begin position="359"/>
        <end position="378"/>
    </location>
</feature>
<dbReference type="PANTHER" id="PTHR48020">
    <property type="entry name" value="PROTON MYO-INOSITOL COTRANSPORTER"/>
    <property type="match status" value="1"/>
</dbReference>
<feature type="transmembrane region" description="Helical" evidence="8">
    <location>
        <begin position="327"/>
        <end position="347"/>
    </location>
</feature>
<dbReference type="Gene3D" id="1.20.1250.20">
    <property type="entry name" value="MFS general substrate transporter like domains"/>
    <property type="match status" value="1"/>
</dbReference>
<dbReference type="EMBL" id="LFJN01000012">
    <property type="protein sequence ID" value="KPI40565.1"/>
    <property type="molecule type" value="Genomic_DNA"/>
</dbReference>
<feature type="transmembrane region" description="Helical" evidence="8">
    <location>
        <begin position="96"/>
        <end position="118"/>
    </location>
</feature>
<evidence type="ECO:0000256" key="5">
    <source>
        <dbReference type="ARBA" id="ARBA00022989"/>
    </source>
</evidence>
<dbReference type="PRINTS" id="PR00171">
    <property type="entry name" value="SUGRTRNSPORT"/>
</dbReference>
<evidence type="ECO:0000313" key="11">
    <source>
        <dbReference type="Proteomes" id="UP000038010"/>
    </source>
</evidence>
<dbReference type="SUPFAM" id="SSF103473">
    <property type="entry name" value="MFS general substrate transporter"/>
    <property type="match status" value="1"/>
</dbReference>
<dbReference type="RefSeq" id="XP_018000528.1">
    <property type="nucleotide sequence ID" value="XM_018147842.1"/>
</dbReference>
<dbReference type="PROSITE" id="PS50850">
    <property type="entry name" value="MFS"/>
    <property type="match status" value="1"/>
</dbReference>
<keyword evidence="3" id="KW-0813">Transport</keyword>
<evidence type="ECO:0000256" key="3">
    <source>
        <dbReference type="ARBA" id="ARBA00022448"/>
    </source>
</evidence>
<feature type="transmembrane region" description="Helical" evidence="8">
    <location>
        <begin position="437"/>
        <end position="461"/>
    </location>
</feature>
<feature type="transmembrane region" description="Helical" evidence="8">
    <location>
        <begin position="294"/>
        <end position="315"/>
    </location>
</feature>
<dbReference type="InterPro" id="IPR003663">
    <property type="entry name" value="Sugar/inositol_transpt"/>
</dbReference>
<dbReference type="InterPro" id="IPR036259">
    <property type="entry name" value="MFS_trans_sf"/>
</dbReference>
<dbReference type="AlphaFoldDB" id="A0A0N1NYW8"/>
<comment type="subcellular location">
    <subcellularLocation>
        <location evidence="1">Membrane</location>
        <topology evidence="1">Multi-pass membrane protein</topology>
    </subcellularLocation>
</comment>
<evidence type="ECO:0000256" key="2">
    <source>
        <dbReference type="ARBA" id="ARBA00010992"/>
    </source>
</evidence>
<evidence type="ECO:0000256" key="7">
    <source>
        <dbReference type="SAM" id="MobiDB-lite"/>
    </source>
</evidence>
<dbReference type="GO" id="GO:0022857">
    <property type="term" value="F:transmembrane transporter activity"/>
    <property type="evidence" value="ECO:0007669"/>
    <property type="project" value="InterPro"/>
</dbReference>
<accession>A0A0N1NYW8</accession>
<keyword evidence="4 8" id="KW-0812">Transmembrane</keyword>